<dbReference type="EMBL" id="VLKF01000001">
    <property type="protein sequence ID" value="TWH74106.1"/>
    <property type="molecule type" value="Genomic_DNA"/>
</dbReference>
<dbReference type="AlphaFoldDB" id="A0A562ITF1"/>
<comment type="caution">
    <text evidence="1">The sequence shown here is derived from an EMBL/GenBank/DDBJ whole genome shotgun (WGS) entry which is preliminary data.</text>
</comment>
<protein>
    <submittedName>
        <fullName evidence="1">Uncharacterized protein</fullName>
    </submittedName>
</protein>
<sequence length="54" mass="6259">MFLMDPDLARDQVRERLVHADRSARARRIVTARRCDRRAARANRRAARAGAAVW</sequence>
<organism evidence="1 2">
    <name type="scientific">Modestobacter roseus</name>
    <dbReference type="NCBI Taxonomy" id="1181884"/>
    <lineage>
        <taxon>Bacteria</taxon>
        <taxon>Bacillati</taxon>
        <taxon>Actinomycetota</taxon>
        <taxon>Actinomycetes</taxon>
        <taxon>Geodermatophilales</taxon>
        <taxon>Geodermatophilaceae</taxon>
        <taxon>Modestobacter</taxon>
    </lineage>
</organism>
<reference evidence="1 2" key="1">
    <citation type="submission" date="2019-07" db="EMBL/GenBank/DDBJ databases">
        <title>R&amp;d 2014.</title>
        <authorList>
            <person name="Klenk H.-P."/>
        </authorList>
    </citation>
    <scope>NUCLEOTIDE SEQUENCE [LARGE SCALE GENOMIC DNA]</scope>
    <source>
        <strain evidence="1 2">DSM 45764</strain>
    </source>
</reference>
<dbReference type="Proteomes" id="UP000321490">
    <property type="component" value="Unassembled WGS sequence"/>
</dbReference>
<evidence type="ECO:0000313" key="1">
    <source>
        <dbReference type="EMBL" id="TWH74106.1"/>
    </source>
</evidence>
<gene>
    <name evidence="1" type="ORF">JD78_02641</name>
</gene>
<evidence type="ECO:0000313" key="2">
    <source>
        <dbReference type="Proteomes" id="UP000321490"/>
    </source>
</evidence>
<proteinExistence type="predicted"/>
<dbReference type="RefSeq" id="WP_166521168.1">
    <property type="nucleotide sequence ID" value="NZ_VLKF01000001.1"/>
</dbReference>
<name>A0A562ITF1_9ACTN</name>
<accession>A0A562ITF1</accession>
<keyword evidence="2" id="KW-1185">Reference proteome</keyword>